<protein>
    <submittedName>
        <fullName evidence="5">Carbon monoxide dehydrogenase</fullName>
    </submittedName>
</protein>
<dbReference type="InterPro" id="IPR036683">
    <property type="entry name" value="CO_DH_flav_C_dom_sf"/>
</dbReference>
<evidence type="ECO:0000313" key="5">
    <source>
        <dbReference type="EMBL" id="PJF45626.1"/>
    </source>
</evidence>
<dbReference type="PANTHER" id="PTHR42659:SF2">
    <property type="entry name" value="XANTHINE DEHYDROGENASE SUBUNIT C-RELATED"/>
    <property type="match status" value="1"/>
</dbReference>
<evidence type="ECO:0000313" key="6">
    <source>
        <dbReference type="Proteomes" id="UP000230790"/>
    </source>
</evidence>
<keyword evidence="1" id="KW-0285">Flavoprotein</keyword>
<dbReference type="GO" id="GO:0016491">
    <property type="term" value="F:oxidoreductase activity"/>
    <property type="evidence" value="ECO:0007669"/>
    <property type="project" value="UniProtKB-KW"/>
</dbReference>
<dbReference type="PANTHER" id="PTHR42659">
    <property type="entry name" value="XANTHINE DEHYDROGENASE SUBUNIT C-RELATED"/>
    <property type="match status" value="1"/>
</dbReference>
<sequence length="143" mass="15090">GRRRVPAEEFCVAPGKTVLGKGEFLVSLHLPSPPPRFGGAYLRFIPRNEMDIAIVGVGAAVQLDESRRRIVAARVALGAVAPTPLFVPEAGEALIGAEVGEEAFAQAAAIAQAAARPITDMRGTAEFRRHLVGVLTRRALAKA</sequence>
<proteinExistence type="predicted"/>
<keyword evidence="2" id="KW-0274">FAD</keyword>
<dbReference type="SMART" id="SM01092">
    <property type="entry name" value="CO_deh_flav_C"/>
    <property type="match status" value="1"/>
</dbReference>
<dbReference type="Pfam" id="PF03450">
    <property type="entry name" value="CO_deh_flav_C"/>
    <property type="match status" value="1"/>
</dbReference>
<dbReference type="EMBL" id="PGTN01000906">
    <property type="protein sequence ID" value="PJF45626.1"/>
    <property type="molecule type" value="Genomic_DNA"/>
</dbReference>
<accession>A0A2M8Q753</accession>
<dbReference type="InterPro" id="IPR051312">
    <property type="entry name" value="Diverse_Substr_Oxidored"/>
</dbReference>
<keyword evidence="3" id="KW-0560">Oxidoreductase</keyword>
<dbReference type="Proteomes" id="UP000230790">
    <property type="component" value="Unassembled WGS sequence"/>
</dbReference>
<evidence type="ECO:0000256" key="1">
    <source>
        <dbReference type="ARBA" id="ARBA00022630"/>
    </source>
</evidence>
<name>A0A2M8Q753_9CHLR</name>
<dbReference type="Gene3D" id="3.30.390.50">
    <property type="entry name" value="CO dehydrogenase flavoprotein, C-terminal domain"/>
    <property type="match status" value="1"/>
</dbReference>
<dbReference type="SUPFAM" id="SSF55447">
    <property type="entry name" value="CO dehydrogenase flavoprotein C-terminal domain-like"/>
    <property type="match status" value="1"/>
</dbReference>
<reference evidence="5 6" key="1">
    <citation type="submission" date="2017-11" db="EMBL/GenBank/DDBJ databases">
        <title>Evolution of Phototrophy in the Chloroflexi Phylum Driven by Horizontal Gene Transfer.</title>
        <authorList>
            <person name="Ward L.M."/>
            <person name="Hemp J."/>
            <person name="Shih P.M."/>
            <person name="Mcglynn S.E."/>
            <person name="Fischer W."/>
        </authorList>
    </citation>
    <scope>NUCLEOTIDE SEQUENCE [LARGE SCALE GENOMIC DNA]</scope>
    <source>
        <strain evidence="5">JP3_7</strain>
    </source>
</reference>
<dbReference type="InterPro" id="IPR005107">
    <property type="entry name" value="CO_DH_flav_C"/>
</dbReference>
<evidence type="ECO:0000256" key="3">
    <source>
        <dbReference type="ARBA" id="ARBA00023002"/>
    </source>
</evidence>
<feature type="non-terminal residue" evidence="5">
    <location>
        <position position="143"/>
    </location>
</feature>
<dbReference type="AlphaFoldDB" id="A0A2M8Q753"/>
<comment type="caution">
    <text evidence="5">The sequence shown here is derived from an EMBL/GenBank/DDBJ whole genome shotgun (WGS) entry which is preliminary data.</text>
</comment>
<organism evidence="5 6">
    <name type="scientific">Candidatus Thermofonsia Clade 3 bacterium</name>
    <dbReference type="NCBI Taxonomy" id="2364212"/>
    <lineage>
        <taxon>Bacteria</taxon>
        <taxon>Bacillati</taxon>
        <taxon>Chloroflexota</taxon>
        <taxon>Candidatus Thermofontia</taxon>
        <taxon>Candidatus Thermofonsia Clade 3</taxon>
    </lineage>
</organism>
<feature type="domain" description="CO dehydrogenase flavoprotein C-terminal" evidence="4">
    <location>
        <begin position="39"/>
        <end position="143"/>
    </location>
</feature>
<evidence type="ECO:0000256" key="2">
    <source>
        <dbReference type="ARBA" id="ARBA00022827"/>
    </source>
</evidence>
<evidence type="ECO:0000259" key="4">
    <source>
        <dbReference type="SMART" id="SM01092"/>
    </source>
</evidence>
<gene>
    <name evidence="5" type="ORF">CUN48_17930</name>
</gene>
<feature type="non-terminal residue" evidence="5">
    <location>
        <position position="1"/>
    </location>
</feature>